<evidence type="ECO:0000313" key="10">
    <source>
        <dbReference type="EMBL" id="KAL0637244.1"/>
    </source>
</evidence>
<dbReference type="Gene3D" id="3.50.50.60">
    <property type="entry name" value="FAD/NAD(P)-binding domain"/>
    <property type="match status" value="1"/>
</dbReference>
<name>A0ABR3GMV8_9PEZI</name>
<dbReference type="InterPro" id="IPR036188">
    <property type="entry name" value="FAD/NAD-bd_sf"/>
</dbReference>
<dbReference type="InterPro" id="IPR006076">
    <property type="entry name" value="FAD-dep_OxRdtase"/>
</dbReference>
<keyword evidence="2" id="KW-0285">Flavoprotein</keyword>
<gene>
    <name evidence="10" type="ORF">Q9L58_003728</name>
</gene>
<evidence type="ECO:0000256" key="5">
    <source>
        <dbReference type="ARBA" id="ARBA00036066"/>
    </source>
</evidence>
<dbReference type="PANTHER" id="PTHR43104">
    <property type="entry name" value="L-2-HYDROXYGLUTARATE DEHYDROGENASE, MITOCHONDRIAL"/>
    <property type="match status" value="1"/>
</dbReference>
<keyword evidence="11" id="KW-1185">Reference proteome</keyword>
<reference evidence="10 11" key="1">
    <citation type="submission" date="2024-02" db="EMBL/GenBank/DDBJ databases">
        <title>Discinaceae phylogenomics.</title>
        <authorList>
            <person name="Dirks A.C."/>
            <person name="James T.Y."/>
        </authorList>
    </citation>
    <scope>NUCLEOTIDE SEQUENCE [LARGE SCALE GENOMIC DNA]</scope>
    <source>
        <strain evidence="10 11">ACD0624</strain>
    </source>
</reference>
<protein>
    <recommendedName>
        <fullName evidence="8">L-2-hydroxyglutarate dehydrogenase, mitochondrial</fullName>
        <ecNumber evidence="7">1.1.99.2</ecNumber>
    </recommendedName>
</protein>
<dbReference type="PANTHER" id="PTHR43104:SF4">
    <property type="entry name" value="L-2-HYDROXYGLUTARATE DEHYDROGENASE, MITOCHONDRIAL"/>
    <property type="match status" value="1"/>
</dbReference>
<evidence type="ECO:0000256" key="8">
    <source>
        <dbReference type="ARBA" id="ARBA00041137"/>
    </source>
</evidence>
<accession>A0ABR3GMV8</accession>
<keyword evidence="3" id="KW-0274">FAD</keyword>
<dbReference type="EC" id="1.1.99.2" evidence="7"/>
<sequence length="304" mass="32252">MMYEFCEKHRIPHRKTGKLILAQDESQLEALNGVYSHAIDHGVPMHFISCKEVQTREPAAVAKFGALKSPGTGIVDSHSLMQYLHGAFEDAGGDVALASCVSSIIPISGGEMGYQITADASSGDTAVITADTVINAAGLGAIAVSNLLLPHDRHMKAYFCKGTYFSYSASHPRVNTLLYPAPVKGLGGLGTHLTLDIAGRVRFGPDVEWVDNPADLVPNAARMDAAVQAIRIYLPGIEASALSPDYCGMRPKIVPEGAGGVGQVDFVIREEKGFPGYINLLGIESPGLTSSLAIADKVVRMLYG</sequence>
<evidence type="ECO:0000259" key="9">
    <source>
        <dbReference type="Pfam" id="PF01266"/>
    </source>
</evidence>
<comment type="caution">
    <text evidence="10">The sequence shown here is derived from an EMBL/GenBank/DDBJ whole genome shotgun (WGS) entry which is preliminary data.</text>
</comment>
<comment type="similarity">
    <text evidence="6">Belongs to the L2HGDH family.</text>
</comment>
<evidence type="ECO:0000256" key="6">
    <source>
        <dbReference type="ARBA" id="ARBA00037941"/>
    </source>
</evidence>
<dbReference type="SUPFAM" id="SSF51905">
    <property type="entry name" value="FAD/NAD(P)-binding domain"/>
    <property type="match status" value="1"/>
</dbReference>
<evidence type="ECO:0000313" key="11">
    <source>
        <dbReference type="Proteomes" id="UP001447188"/>
    </source>
</evidence>
<evidence type="ECO:0000256" key="7">
    <source>
        <dbReference type="ARBA" id="ARBA00038878"/>
    </source>
</evidence>
<dbReference type="Pfam" id="PF01266">
    <property type="entry name" value="DAO"/>
    <property type="match status" value="1"/>
</dbReference>
<comment type="catalytic activity">
    <reaction evidence="5">
        <text>(S)-2-hydroxyglutarate + A = 2-oxoglutarate + AH2</text>
        <dbReference type="Rhea" id="RHEA:21252"/>
        <dbReference type="ChEBI" id="CHEBI:13193"/>
        <dbReference type="ChEBI" id="CHEBI:16782"/>
        <dbReference type="ChEBI" id="CHEBI:16810"/>
        <dbReference type="ChEBI" id="CHEBI:17499"/>
        <dbReference type="EC" id="1.1.99.2"/>
    </reaction>
</comment>
<dbReference type="Proteomes" id="UP001447188">
    <property type="component" value="Unassembled WGS sequence"/>
</dbReference>
<evidence type="ECO:0000256" key="3">
    <source>
        <dbReference type="ARBA" id="ARBA00022827"/>
    </source>
</evidence>
<feature type="domain" description="FAD dependent oxidoreductase" evidence="9">
    <location>
        <begin position="3"/>
        <end position="299"/>
    </location>
</feature>
<proteinExistence type="inferred from homology"/>
<dbReference type="EMBL" id="JBBBZM010000037">
    <property type="protein sequence ID" value="KAL0637244.1"/>
    <property type="molecule type" value="Genomic_DNA"/>
</dbReference>
<evidence type="ECO:0000256" key="4">
    <source>
        <dbReference type="ARBA" id="ARBA00023002"/>
    </source>
</evidence>
<organism evidence="10 11">
    <name type="scientific">Discina gigas</name>
    <dbReference type="NCBI Taxonomy" id="1032678"/>
    <lineage>
        <taxon>Eukaryota</taxon>
        <taxon>Fungi</taxon>
        <taxon>Dikarya</taxon>
        <taxon>Ascomycota</taxon>
        <taxon>Pezizomycotina</taxon>
        <taxon>Pezizomycetes</taxon>
        <taxon>Pezizales</taxon>
        <taxon>Discinaceae</taxon>
        <taxon>Discina</taxon>
    </lineage>
</organism>
<comment type="cofactor">
    <cofactor evidence="1">
        <name>FAD</name>
        <dbReference type="ChEBI" id="CHEBI:57692"/>
    </cofactor>
</comment>
<dbReference type="Gene3D" id="3.30.9.10">
    <property type="entry name" value="D-Amino Acid Oxidase, subunit A, domain 2"/>
    <property type="match status" value="1"/>
</dbReference>
<keyword evidence="4" id="KW-0560">Oxidoreductase</keyword>
<evidence type="ECO:0000256" key="1">
    <source>
        <dbReference type="ARBA" id="ARBA00001974"/>
    </source>
</evidence>
<evidence type="ECO:0000256" key="2">
    <source>
        <dbReference type="ARBA" id="ARBA00022630"/>
    </source>
</evidence>